<evidence type="ECO:0000256" key="2">
    <source>
        <dbReference type="ARBA" id="ARBA00022527"/>
    </source>
</evidence>
<comment type="catalytic activity">
    <reaction evidence="7">
        <text>L-threonyl-[protein] + ATP = O-phospho-L-threonyl-[protein] + ADP + H(+)</text>
        <dbReference type="Rhea" id="RHEA:46608"/>
        <dbReference type="Rhea" id="RHEA-COMP:11060"/>
        <dbReference type="Rhea" id="RHEA-COMP:11605"/>
        <dbReference type="ChEBI" id="CHEBI:15378"/>
        <dbReference type="ChEBI" id="CHEBI:30013"/>
        <dbReference type="ChEBI" id="CHEBI:30616"/>
        <dbReference type="ChEBI" id="CHEBI:61977"/>
        <dbReference type="ChEBI" id="CHEBI:456216"/>
        <dbReference type="EC" id="2.7.11.1"/>
    </reaction>
</comment>
<keyword evidence="5" id="KW-0418">Kinase</keyword>
<evidence type="ECO:0000256" key="9">
    <source>
        <dbReference type="SAM" id="MobiDB-lite"/>
    </source>
</evidence>
<evidence type="ECO:0000313" key="12">
    <source>
        <dbReference type="Proteomes" id="UP000179807"/>
    </source>
</evidence>
<evidence type="ECO:0000256" key="6">
    <source>
        <dbReference type="ARBA" id="ARBA00022840"/>
    </source>
</evidence>
<dbReference type="Pfam" id="PF00069">
    <property type="entry name" value="Pkinase"/>
    <property type="match status" value="1"/>
</dbReference>
<dbReference type="VEuPathDB" id="TrichDB:TRFO_35159"/>
<dbReference type="CDD" id="cd00180">
    <property type="entry name" value="PKc"/>
    <property type="match status" value="1"/>
</dbReference>
<dbReference type="EMBL" id="MLAK01001055">
    <property type="protein sequence ID" value="OHS98448.1"/>
    <property type="molecule type" value="Genomic_DNA"/>
</dbReference>
<protein>
    <recommendedName>
        <fullName evidence="1">non-specific serine/threonine protein kinase</fullName>
        <ecNumber evidence="1">2.7.11.1</ecNumber>
    </recommendedName>
</protein>
<evidence type="ECO:0000256" key="3">
    <source>
        <dbReference type="ARBA" id="ARBA00022679"/>
    </source>
</evidence>
<keyword evidence="12" id="KW-1185">Reference proteome</keyword>
<evidence type="ECO:0000256" key="7">
    <source>
        <dbReference type="ARBA" id="ARBA00047899"/>
    </source>
</evidence>
<evidence type="ECO:0000256" key="5">
    <source>
        <dbReference type="ARBA" id="ARBA00022777"/>
    </source>
</evidence>
<gene>
    <name evidence="11" type="ORF">TRFO_35159</name>
</gene>
<dbReference type="PANTHER" id="PTHR24343">
    <property type="entry name" value="SERINE/THREONINE KINASE"/>
    <property type="match status" value="1"/>
</dbReference>
<sequence>MNDYEYEDLKPALISNGYELVQRLGHNLNGSLYLVRKGTQLRCLQMTYTGPAMHRRIDDSFRFQFDKLKYIRHPNILRVFNYFETNNYLFIEYEYFPSQTLAEVLKVTPVFTQFRAISIMRQLAEALEMCHNRGLFHNDINPHNIFINELDCVKLAFFNINDIFIQFRTGQELLESTCYRAPETFYKHSSKKYSRQTKTYRNLPTLPQQQVSCSHSNGSSPIKSGDAQKISGSNSNNMVTSNIIQSNICSNLAHSIINNFEANDNQKADNFGNQNDNIKDANSPNILGIEQNNEAISSTKKNISRNVFDFTKNDVWSLGIVLYEMTVGSRPFDPYDHCLRIEQQIILSEFKINAPNLLIKSLFQEMLRPAPAARATMKRVLEILNSFKFDNMSDVTRTKLMKDTNEVRNSCKVCLCKRVAVLRKIKNKPASTFRDSAEFV</sequence>
<evidence type="ECO:0000256" key="4">
    <source>
        <dbReference type="ARBA" id="ARBA00022741"/>
    </source>
</evidence>
<feature type="domain" description="Protein kinase" evidence="10">
    <location>
        <begin position="18"/>
        <end position="388"/>
    </location>
</feature>
<evidence type="ECO:0000256" key="1">
    <source>
        <dbReference type="ARBA" id="ARBA00012513"/>
    </source>
</evidence>
<dbReference type="GO" id="GO:0005524">
    <property type="term" value="F:ATP binding"/>
    <property type="evidence" value="ECO:0007669"/>
    <property type="project" value="UniProtKB-KW"/>
</dbReference>
<dbReference type="Proteomes" id="UP000179807">
    <property type="component" value="Unassembled WGS sequence"/>
</dbReference>
<comment type="catalytic activity">
    <reaction evidence="8">
        <text>L-seryl-[protein] + ATP = O-phospho-L-seryl-[protein] + ADP + H(+)</text>
        <dbReference type="Rhea" id="RHEA:17989"/>
        <dbReference type="Rhea" id="RHEA-COMP:9863"/>
        <dbReference type="Rhea" id="RHEA-COMP:11604"/>
        <dbReference type="ChEBI" id="CHEBI:15378"/>
        <dbReference type="ChEBI" id="CHEBI:29999"/>
        <dbReference type="ChEBI" id="CHEBI:30616"/>
        <dbReference type="ChEBI" id="CHEBI:83421"/>
        <dbReference type="ChEBI" id="CHEBI:456216"/>
        <dbReference type="EC" id="2.7.11.1"/>
    </reaction>
</comment>
<dbReference type="InterPro" id="IPR011009">
    <property type="entry name" value="Kinase-like_dom_sf"/>
</dbReference>
<comment type="caution">
    <text evidence="11">The sequence shown here is derived from an EMBL/GenBank/DDBJ whole genome shotgun (WGS) entry which is preliminary data.</text>
</comment>
<feature type="region of interest" description="Disordered" evidence="9">
    <location>
        <begin position="209"/>
        <end position="231"/>
    </location>
</feature>
<name>A0A1J4JH00_9EUKA</name>
<accession>A0A1J4JH00</accession>
<keyword evidence="3" id="KW-0808">Transferase</keyword>
<proteinExistence type="predicted"/>
<evidence type="ECO:0000259" key="10">
    <source>
        <dbReference type="PROSITE" id="PS50011"/>
    </source>
</evidence>
<keyword evidence="2" id="KW-0723">Serine/threonine-protein kinase</keyword>
<organism evidence="11 12">
    <name type="scientific">Tritrichomonas foetus</name>
    <dbReference type="NCBI Taxonomy" id="1144522"/>
    <lineage>
        <taxon>Eukaryota</taxon>
        <taxon>Metamonada</taxon>
        <taxon>Parabasalia</taxon>
        <taxon>Tritrichomonadida</taxon>
        <taxon>Tritrichomonadidae</taxon>
        <taxon>Tritrichomonas</taxon>
    </lineage>
</organism>
<dbReference type="InterPro" id="IPR000719">
    <property type="entry name" value="Prot_kinase_dom"/>
</dbReference>
<feature type="compositionally biased region" description="Polar residues" evidence="9">
    <location>
        <begin position="209"/>
        <end position="222"/>
    </location>
</feature>
<dbReference type="GO" id="GO:0004674">
    <property type="term" value="F:protein serine/threonine kinase activity"/>
    <property type="evidence" value="ECO:0007669"/>
    <property type="project" value="UniProtKB-KW"/>
</dbReference>
<reference evidence="11" key="1">
    <citation type="submission" date="2016-10" db="EMBL/GenBank/DDBJ databases">
        <authorList>
            <person name="Benchimol M."/>
            <person name="Almeida L.G."/>
            <person name="Vasconcelos A.T."/>
            <person name="Perreira-Neves A."/>
            <person name="Rosa I.A."/>
            <person name="Tasca T."/>
            <person name="Bogo M.R."/>
            <person name="de Souza W."/>
        </authorList>
    </citation>
    <scope>NUCLEOTIDE SEQUENCE [LARGE SCALE GENOMIC DNA]</scope>
    <source>
        <strain evidence="11">K</strain>
    </source>
</reference>
<dbReference type="Gene3D" id="1.10.510.10">
    <property type="entry name" value="Transferase(Phosphotransferase) domain 1"/>
    <property type="match status" value="2"/>
</dbReference>
<keyword evidence="6" id="KW-0067">ATP-binding</keyword>
<dbReference type="GeneID" id="94844798"/>
<dbReference type="EC" id="2.7.11.1" evidence="1"/>
<dbReference type="PROSITE" id="PS50011">
    <property type="entry name" value="PROTEIN_KINASE_DOM"/>
    <property type="match status" value="1"/>
</dbReference>
<dbReference type="SUPFAM" id="SSF56112">
    <property type="entry name" value="Protein kinase-like (PK-like)"/>
    <property type="match status" value="2"/>
</dbReference>
<dbReference type="SMART" id="SM00220">
    <property type="entry name" value="S_TKc"/>
    <property type="match status" value="1"/>
</dbReference>
<evidence type="ECO:0000256" key="8">
    <source>
        <dbReference type="ARBA" id="ARBA00048679"/>
    </source>
</evidence>
<keyword evidence="4" id="KW-0547">Nucleotide-binding</keyword>
<evidence type="ECO:0000313" key="11">
    <source>
        <dbReference type="EMBL" id="OHS98448.1"/>
    </source>
</evidence>
<dbReference type="RefSeq" id="XP_068351585.1">
    <property type="nucleotide sequence ID" value="XM_068510094.1"/>
</dbReference>
<dbReference type="AlphaFoldDB" id="A0A1J4JH00"/>